<reference evidence="2 3" key="1">
    <citation type="submission" date="2014-03" db="EMBL/GenBank/DDBJ databases">
        <authorList>
            <person name="Sibley D."/>
            <person name="Venepally P."/>
            <person name="Karamycheva S."/>
            <person name="Hadjithomas M."/>
            <person name="Khan A."/>
            <person name="Brunk B."/>
            <person name="Roos D."/>
            <person name="Caler E."/>
            <person name="Lorenzi H."/>
        </authorList>
    </citation>
    <scope>NUCLEOTIDE SEQUENCE [LARGE SCALE GENOMIC DNA]</scope>
    <source>
        <strain evidence="3">p89</strain>
    </source>
</reference>
<evidence type="ECO:0000313" key="3">
    <source>
        <dbReference type="Proteomes" id="UP000028828"/>
    </source>
</evidence>
<evidence type="ECO:0000313" key="2">
    <source>
        <dbReference type="EMBL" id="KFG28650.1"/>
    </source>
</evidence>
<proteinExistence type="predicted"/>
<feature type="transmembrane region" description="Helical" evidence="1">
    <location>
        <begin position="212"/>
        <end position="230"/>
    </location>
</feature>
<feature type="transmembrane region" description="Helical" evidence="1">
    <location>
        <begin position="105"/>
        <end position="124"/>
    </location>
</feature>
<keyword evidence="1 2" id="KW-0812">Transmembrane</keyword>
<organism evidence="2 3">
    <name type="scientific">Toxoplasma gondii p89</name>
    <dbReference type="NCBI Taxonomy" id="943119"/>
    <lineage>
        <taxon>Eukaryota</taxon>
        <taxon>Sar</taxon>
        <taxon>Alveolata</taxon>
        <taxon>Apicomplexa</taxon>
        <taxon>Conoidasida</taxon>
        <taxon>Coccidia</taxon>
        <taxon>Eucoccidiorida</taxon>
        <taxon>Eimeriorina</taxon>
        <taxon>Sarcocystidae</taxon>
        <taxon>Toxoplasma</taxon>
    </lineage>
</organism>
<dbReference type="OrthoDB" id="330208at2759"/>
<evidence type="ECO:0000256" key="1">
    <source>
        <dbReference type="SAM" id="Phobius"/>
    </source>
</evidence>
<name>A0A086J932_TOXGO</name>
<sequence length="233" mass="25737">MVGTTALRMPREQLEVMMRCGYTFLHLMDSLLSLFGLYSLINFVLPVCCSSSSGVAPPTPLWPTMNAVNSSADYSRHRLCSPSLRQELAIADGALGDDVHSSWDAAIEIECIANFILLIGALLMREATSLSVSAAKGQVNAQTHDVDRFATRTWRLVRLHRLIGMLLFGILLFSWTSHVWRAAQLCSGHLDGGEDWDYCYASYNALSGPHSFVVTFIHCVVLPHLVLKLLPAD</sequence>
<dbReference type="VEuPathDB" id="ToxoDB:TGP89_311840"/>
<dbReference type="AlphaFoldDB" id="A0A086J932"/>
<feature type="transmembrane region" description="Helical" evidence="1">
    <location>
        <begin position="21"/>
        <end position="41"/>
    </location>
</feature>
<dbReference type="EMBL" id="AEYI02002323">
    <property type="protein sequence ID" value="KFG28650.1"/>
    <property type="molecule type" value="Genomic_DNA"/>
</dbReference>
<accession>A0A086J932</accession>
<comment type="caution">
    <text evidence="2">The sequence shown here is derived from an EMBL/GenBank/DDBJ whole genome shotgun (WGS) entry which is preliminary data.</text>
</comment>
<dbReference type="Proteomes" id="UP000028828">
    <property type="component" value="Unassembled WGS sequence"/>
</dbReference>
<protein>
    <submittedName>
        <fullName evidence="2">Putative transmembrane protein</fullName>
    </submittedName>
</protein>
<keyword evidence="1" id="KW-0472">Membrane</keyword>
<gene>
    <name evidence="2" type="ORF">TGP89_311840</name>
</gene>
<keyword evidence="1" id="KW-1133">Transmembrane helix</keyword>
<feature type="transmembrane region" description="Helical" evidence="1">
    <location>
        <begin position="162"/>
        <end position="180"/>
    </location>
</feature>